<dbReference type="Gene3D" id="1.10.3210.10">
    <property type="entry name" value="Hypothetical protein af1432"/>
    <property type="match status" value="1"/>
</dbReference>
<dbReference type="SMART" id="SM00471">
    <property type="entry name" value="HDc"/>
    <property type="match status" value="1"/>
</dbReference>
<feature type="domain" description="HD/PDEase" evidence="1">
    <location>
        <begin position="46"/>
        <end position="159"/>
    </location>
</feature>
<reference evidence="2 3" key="1">
    <citation type="submission" date="2019-12" db="EMBL/GenBank/DDBJ databases">
        <title>Paenibacillus sp. nov., an endophytic bacterium isolated from the stem of Dendrobium.</title>
        <authorList>
            <person name="Zhao R."/>
        </authorList>
    </citation>
    <scope>NUCLEOTIDE SEQUENCE [LARGE SCALE GENOMIC DNA]</scope>
    <source>
        <strain evidence="2 3">HJL G12</strain>
    </source>
</reference>
<dbReference type="RefSeq" id="WP_160500751.1">
    <property type="nucleotide sequence ID" value="NZ_WUBI01000006.1"/>
</dbReference>
<name>A0A7X3IQQ4_9BACL</name>
<dbReference type="InterPro" id="IPR003607">
    <property type="entry name" value="HD/PDEase_dom"/>
</dbReference>
<dbReference type="Proteomes" id="UP000460318">
    <property type="component" value="Unassembled WGS sequence"/>
</dbReference>
<dbReference type="GO" id="GO:0008832">
    <property type="term" value="F:dGTPase activity"/>
    <property type="evidence" value="ECO:0007669"/>
    <property type="project" value="TreeGrafter"/>
</dbReference>
<evidence type="ECO:0000259" key="1">
    <source>
        <dbReference type="SMART" id="SM00471"/>
    </source>
</evidence>
<sequence length="314" mass="36747">MKGFMDTLYGTDEMEQVIIDIINSNVFQRLKYVHQGGAGFLVNERWNVTRYDHSIGTMILAKRLGGNIQEQIASLLHDVSHTAFSHVIDYILKNRDENYHDTNWRKVIDNSEIPLILRQHEIKIEEIYDVNYFALEADLPSLSIDRIDYTLRDMFHQEEITREDINNFLSSLSTDNEQICLNSTKVAEWFFKLYYKEVIGYFKNPLNLYVNETMTEILQTSLEKDIITIEDFQLTDDQLLNIVRNSEDDNIISKLDELISMKNSTTQTKLPNDYSIKVKTRIIDPIVLIENKSYKLTEISEEAKKINNQITQTN</sequence>
<organism evidence="2 3">
    <name type="scientific">Paenibacillus dendrobii</name>
    <dbReference type="NCBI Taxonomy" id="2691084"/>
    <lineage>
        <taxon>Bacteria</taxon>
        <taxon>Bacillati</taxon>
        <taxon>Bacillota</taxon>
        <taxon>Bacilli</taxon>
        <taxon>Bacillales</taxon>
        <taxon>Paenibacillaceae</taxon>
        <taxon>Paenibacillus</taxon>
    </lineage>
</organism>
<dbReference type="SUPFAM" id="SSF109604">
    <property type="entry name" value="HD-domain/PDEase-like"/>
    <property type="match status" value="1"/>
</dbReference>
<dbReference type="GO" id="GO:0006203">
    <property type="term" value="P:dGTP catabolic process"/>
    <property type="evidence" value="ECO:0007669"/>
    <property type="project" value="TreeGrafter"/>
</dbReference>
<protein>
    <submittedName>
        <fullName evidence="2">HD domain-containing protein</fullName>
    </submittedName>
</protein>
<evidence type="ECO:0000313" key="2">
    <source>
        <dbReference type="EMBL" id="MWV47160.1"/>
    </source>
</evidence>
<keyword evidence="3" id="KW-1185">Reference proteome</keyword>
<accession>A0A7X3IQQ4</accession>
<evidence type="ECO:0000313" key="3">
    <source>
        <dbReference type="Proteomes" id="UP000460318"/>
    </source>
</evidence>
<proteinExistence type="predicted"/>
<dbReference type="PANTHER" id="PTHR11373">
    <property type="entry name" value="DEOXYNUCLEOSIDE TRIPHOSPHATE TRIPHOSPHOHYDROLASE"/>
    <property type="match status" value="1"/>
</dbReference>
<dbReference type="InterPro" id="IPR006674">
    <property type="entry name" value="HD_domain"/>
</dbReference>
<dbReference type="EMBL" id="WUBI01000006">
    <property type="protein sequence ID" value="MWV47160.1"/>
    <property type="molecule type" value="Genomic_DNA"/>
</dbReference>
<dbReference type="PANTHER" id="PTHR11373:SF41">
    <property type="entry name" value="METAL-DEPENDENT PHOSPHOHYDROLASE"/>
    <property type="match status" value="1"/>
</dbReference>
<dbReference type="Pfam" id="PF01966">
    <property type="entry name" value="HD"/>
    <property type="match status" value="1"/>
</dbReference>
<comment type="caution">
    <text evidence="2">The sequence shown here is derived from an EMBL/GenBank/DDBJ whole genome shotgun (WGS) entry which is preliminary data.</text>
</comment>
<dbReference type="InterPro" id="IPR050135">
    <property type="entry name" value="dGTPase-like"/>
</dbReference>
<dbReference type="AlphaFoldDB" id="A0A7X3IQQ4"/>
<gene>
    <name evidence="2" type="ORF">GRF59_26550</name>
</gene>